<evidence type="ECO:0000313" key="1">
    <source>
        <dbReference type="EMBL" id="CAD8687072.1"/>
    </source>
</evidence>
<name>A0A7S0RTE5_9CHLO</name>
<proteinExistence type="predicted"/>
<accession>A0A7S0RTE5</accession>
<protein>
    <submittedName>
        <fullName evidence="1">Uncharacterized protein</fullName>
    </submittedName>
</protein>
<organism evidence="1">
    <name type="scientific">Pyramimonas obovata</name>
    <dbReference type="NCBI Taxonomy" id="1411642"/>
    <lineage>
        <taxon>Eukaryota</taxon>
        <taxon>Viridiplantae</taxon>
        <taxon>Chlorophyta</taxon>
        <taxon>Pyramimonadophyceae</taxon>
        <taxon>Pyramimonadales</taxon>
        <taxon>Pyramimonadaceae</taxon>
        <taxon>Pyramimonas</taxon>
        <taxon>Pyramimonas incertae sedis</taxon>
    </lineage>
</organism>
<sequence length="206" mass="22320">MMSCSSSFSSSHAIRGTLCRKPTQHKSLRLRVRAEAPRAKFGGTWSKPQAPEVRVGQQAVVEGLVNRVELNGATCRVVGQSKQGELEVTFLAGLGKPVDKEYYQNVVLIEPKYLKPVNTTQADEPKASPKAQQSGNLMSKVYEGTVSRLFGFSLDSGYEPGTVEAIKEGKCPRCGAVITPDMPPHKSNWCDACQKGAALFDVSNGF</sequence>
<gene>
    <name evidence="1" type="ORF">POBO1169_LOCUS17999</name>
</gene>
<dbReference type="EMBL" id="HBFA01035917">
    <property type="protein sequence ID" value="CAD8687072.1"/>
    <property type="molecule type" value="Transcribed_RNA"/>
</dbReference>
<reference evidence="1" key="1">
    <citation type="submission" date="2021-01" db="EMBL/GenBank/DDBJ databases">
        <authorList>
            <person name="Corre E."/>
            <person name="Pelletier E."/>
            <person name="Niang G."/>
            <person name="Scheremetjew M."/>
            <person name="Finn R."/>
            <person name="Kale V."/>
            <person name="Holt S."/>
            <person name="Cochrane G."/>
            <person name="Meng A."/>
            <person name="Brown T."/>
            <person name="Cohen L."/>
        </authorList>
    </citation>
    <scope>NUCLEOTIDE SEQUENCE</scope>
    <source>
        <strain evidence="1">CCMP722</strain>
    </source>
</reference>
<dbReference type="AlphaFoldDB" id="A0A7S0RTE5"/>